<dbReference type="PANTHER" id="PTHR20883:SF48">
    <property type="entry name" value="ECTOINE DIOXYGENASE"/>
    <property type="match status" value="1"/>
</dbReference>
<evidence type="ECO:0000313" key="1">
    <source>
        <dbReference type="EMBL" id="MBG6133840.1"/>
    </source>
</evidence>
<keyword evidence="2" id="KW-1185">Reference proteome</keyword>
<dbReference type="Proteomes" id="UP000622552">
    <property type="component" value="Unassembled WGS sequence"/>
</dbReference>
<name>A0A8J7G6M1_9ACTN</name>
<dbReference type="AlphaFoldDB" id="A0A8J7G6M1"/>
<proteinExistence type="predicted"/>
<comment type="caution">
    <text evidence="1">The sequence shown here is derived from an EMBL/GenBank/DDBJ whole genome shotgun (WGS) entry which is preliminary data.</text>
</comment>
<dbReference type="Pfam" id="PF05721">
    <property type="entry name" value="PhyH"/>
    <property type="match status" value="1"/>
</dbReference>
<protein>
    <submittedName>
        <fullName evidence="1">Ectoine hydroxylase-related dioxygenase (Phytanoyl-CoA dioxygenase family)</fullName>
    </submittedName>
</protein>
<gene>
    <name evidence="1" type="ORF">IW245_000034</name>
</gene>
<dbReference type="EMBL" id="JADOUF010000001">
    <property type="protein sequence ID" value="MBG6133840.1"/>
    <property type="molecule type" value="Genomic_DNA"/>
</dbReference>
<dbReference type="GO" id="GO:0016706">
    <property type="term" value="F:2-oxoglutarate-dependent dioxygenase activity"/>
    <property type="evidence" value="ECO:0007669"/>
    <property type="project" value="UniProtKB-ARBA"/>
</dbReference>
<evidence type="ECO:0000313" key="2">
    <source>
        <dbReference type="Proteomes" id="UP000622552"/>
    </source>
</evidence>
<dbReference type="Gene3D" id="2.60.120.620">
    <property type="entry name" value="q2cbj1_9rhob like domain"/>
    <property type="match status" value="1"/>
</dbReference>
<dbReference type="PANTHER" id="PTHR20883">
    <property type="entry name" value="PHYTANOYL-COA DIOXYGENASE DOMAIN CONTAINING 1"/>
    <property type="match status" value="1"/>
</dbReference>
<keyword evidence="1" id="KW-0560">Oxidoreductase</keyword>
<dbReference type="SUPFAM" id="SSF51197">
    <property type="entry name" value="Clavaminate synthase-like"/>
    <property type="match status" value="1"/>
</dbReference>
<organism evidence="1 2">
    <name type="scientific">Longispora fulva</name>
    <dbReference type="NCBI Taxonomy" id="619741"/>
    <lineage>
        <taxon>Bacteria</taxon>
        <taxon>Bacillati</taxon>
        <taxon>Actinomycetota</taxon>
        <taxon>Actinomycetes</taxon>
        <taxon>Micromonosporales</taxon>
        <taxon>Micromonosporaceae</taxon>
        <taxon>Longispora</taxon>
    </lineage>
</organism>
<keyword evidence="1" id="KW-0223">Dioxygenase</keyword>
<accession>A0A8J7G6M1</accession>
<dbReference type="RefSeq" id="WP_197001153.1">
    <property type="nucleotide sequence ID" value="NZ_BONS01000032.1"/>
</dbReference>
<sequence length="266" mass="29018">MTTNAATGLYNFVQFAPLRDDADAITAADVAGYQRLGFLAVRELLDPAAVADVLDALLGVAADPNDVTIEFEKWATPGEDLLDGVRKLMRFTGADPRLEAAARSPRMLGVVRALLGAEPELYQDMALFKPPGGGREKPWHQDHAFFDVPFGTPILGVWIALDEASVDNGCMHVLPGTHREGPVVHFQRRDFQICDTEVQTHRDTVVPLPAGGALFFDGLLHHGTPDNTSTARRRALQFHYVPAGTPRVPVQQRLDVFGSEGKDARC</sequence>
<dbReference type="InterPro" id="IPR008775">
    <property type="entry name" value="Phytyl_CoA_dOase-like"/>
</dbReference>
<reference evidence="1" key="1">
    <citation type="submission" date="2020-11" db="EMBL/GenBank/DDBJ databases">
        <title>Sequencing the genomes of 1000 actinobacteria strains.</title>
        <authorList>
            <person name="Klenk H.-P."/>
        </authorList>
    </citation>
    <scope>NUCLEOTIDE SEQUENCE</scope>
    <source>
        <strain evidence="1">DSM 45356</strain>
    </source>
</reference>
<dbReference type="GO" id="GO:0005506">
    <property type="term" value="F:iron ion binding"/>
    <property type="evidence" value="ECO:0007669"/>
    <property type="project" value="UniProtKB-ARBA"/>
</dbReference>